<feature type="non-terminal residue" evidence="1">
    <location>
        <position position="1"/>
    </location>
</feature>
<dbReference type="Proteomes" id="UP000663848">
    <property type="component" value="Unassembled WGS sequence"/>
</dbReference>
<protein>
    <submittedName>
        <fullName evidence="1">Uncharacterized protein</fullName>
    </submittedName>
</protein>
<dbReference type="EMBL" id="CAJOBR010047634">
    <property type="protein sequence ID" value="CAF5042833.1"/>
    <property type="molecule type" value="Genomic_DNA"/>
</dbReference>
<dbReference type="AlphaFoldDB" id="A0A822CG66"/>
<proteinExistence type="predicted"/>
<gene>
    <name evidence="1" type="ORF">QYT958_LOCUS41522</name>
</gene>
<name>A0A822CG66_9BILA</name>
<comment type="caution">
    <text evidence="1">The sequence shown here is derived from an EMBL/GenBank/DDBJ whole genome shotgun (WGS) entry which is preliminary data.</text>
</comment>
<evidence type="ECO:0000313" key="1">
    <source>
        <dbReference type="EMBL" id="CAF5042833.1"/>
    </source>
</evidence>
<accession>A0A822CG66</accession>
<evidence type="ECO:0000313" key="2">
    <source>
        <dbReference type="Proteomes" id="UP000663848"/>
    </source>
</evidence>
<reference evidence="1" key="1">
    <citation type="submission" date="2021-02" db="EMBL/GenBank/DDBJ databases">
        <authorList>
            <person name="Nowell W R."/>
        </authorList>
    </citation>
    <scope>NUCLEOTIDE SEQUENCE</scope>
</reference>
<sequence length="46" mass="5540">YFQGQWFVHGFSMRTNNNAEAFHSHFNRRIQITDVSGKERKGKQRK</sequence>
<organism evidence="1 2">
    <name type="scientific">Rotaria socialis</name>
    <dbReference type="NCBI Taxonomy" id="392032"/>
    <lineage>
        <taxon>Eukaryota</taxon>
        <taxon>Metazoa</taxon>
        <taxon>Spiralia</taxon>
        <taxon>Gnathifera</taxon>
        <taxon>Rotifera</taxon>
        <taxon>Eurotatoria</taxon>
        <taxon>Bdelloidea</taxon>
        <taxon>Philodinida</taxon>
        <taxon>Philodinidae</taxon>
        <taxon>Rotaria</taxon>
    </lineage>
</organism>